<name>A0ABM8W4M2_GIGMA</name>
<accession>A0ABM8W4M2</accession>
<sequence>MILLIKNNAIIIETSKNLYKSLSQVFENLQFDSESDQVTDLESKITQRLIWNYYNKDVDPVTNIKTGICKVIVKKGNKVVKCKKEKLYNEQRDAQNNSVIETISANINKDNHFQTMLFNMILSCNSELETDEFSSYQQLTELYSK</sequence>
<gene>
    <name evidence="1" type="ORF">GMARGA_LOCUS3284</name>
</gene>
<keyword evidence="2" id="KW-1185">Reference proteome</keyword>
<reference evidence="1 2" key="1">
    <citation type="submission" date="2021-06" db="EMBL/GenBank/DDBJ databases">
        <authorList>
            <person name="Kallberg Y."/>
            <person name="Tangrot J."/>
            <person name="Rosling A."/>
        </authorList>
    </citation>
    <scope>NUCLEOTIDE SEQUENCE [LARGE SCALE GENOMIC DNA]</scope>
    <source>
        <strain evidence="1 2">120-4 pot B 10/14</strain>
    </source>
</reference>
<dbReference type="Proteomes" id="UP000789901">
    <property type="component" value="Unassembled WGS sequence"/>
</dbReference>
<comment type="caution">
    <text evidence="1">The sequence shown here is derived from an EMBL/GenBank/DDBJ whole genome shotgun (WGS) entry which is preliminary data.</text>
</comment>
<protein>
    <submittedName>
        <fullName evidence="1">14301_t:CDS:1</fullName>
    </submittedName>
</protein>
<organism evidence="1 2">
    <name type="scientific">Gigaspora margarita</name>
    <dbReference type="NCBI Taxonomy" id="4874"/>
    <lineage>
        <taxon>Eukaryota</taxon>
        <taxon>Fungi</taxon>
        <taxon>Fungi incertae sedis</taxon>
        <taxon>Mucoromycota</taxon>
        <taxon>Glomeromycotina</taxon>
        <taxon>Glomeromycetes</taxon>
        <taxon>Diversisporales</taxon>
        <taxon>Gigasporaceae</taxon>
        <taxon>Gigaspora</taxon>
    </lineage>
</organism>
<dbReference type="EMBL" id="CAJVQB010001163">
    <property type="protein sequence ID" value="CAG8523697.1"/>
    <property type="molecule type" value="Genomic_DNA"/>
</dbReference>
<evidence type="ECO:0000313" key="2">
    <source>
        <dbReference type="Proteomes" id="UP000789901"/>
    </source>
</evidence>
<proteinExistence type="predicted"/>
<evidence type="ECO:0000313" key="1">
    <source>
        <dbReference type="EMBL" id="CAG8523697.1"/>
    </source>
</evidence>